<dbReference type="STRING" id="229535.A0A0M8PGL4"/>
<evidence type="ECO:0000256" key="3">
    <source>
        <dbReference type="ARBA" id="ARBA00022692"/>
    </source>
</evidence>
<dbReference type="PANTHER" id="PTHR12804">
    <property type="entry name" value="MICROSOMAL SIGNAL PEPTIDASE 23 KD SUBUNIT SPC22/23"/>
    <property type="match status" value="1"/>
</dbReference>
<comment type="caution">
    <text evidence="13">The sequence shown here is derived from an EMBL/GenBank/DDBJ whole genome shotgun (WGS) entry which is preliminary data.</text>
</comment>
<name>A0A0M8PGL4_9EURO</name>
<evidence type="ECO:0000256" key="4">
    <source>
        <dbReference type="ARBA" id="ARBA00022824"/>
    </source>
</evidence>
<keyword evidence="7 12" id="KW-0472">Membrane</keyword>
<keyword evidence="3 12" id="KW-0812">Transmembrane</keyword>
<feature type="compositionally biased region" description="Basic and acidic residues" evidence="11">
    <location>
        <begin position="300"/>
        <end position="328"/>
    </location>
</feature>
<keyword evidence="4" id="KW-0256">Endoplasmic reticulum</keyword>
<evidence type="ECO:0000256" key="12">
    <source>
        <dbReference type="SAM" id="Phobius"/>
    </source>
</evidence>
<dbReference type="GO" id="GO:0045047">
    <property type="term" value="P:protein targeting to ER"/>
    <property type="evidence" value="ECO:0007669"/>
    <property type="project" value="TreeGrafter"/>
</dbReference>
<dbReference type="GO" id="GO:0006465">
    <property type="term" value="P:signal peptide processing"/>
    <property type="evidence" value="ECO:0007669"/>
    <property type="project" value="InterPro"/>
</dbReference>
<evidence type="ECO:0000256" key="7">
    <source>
        <dbReference type="ARBA" id="ARBA00023136"/>
    </source>
</evidence>
<organism evidence="13 14">
    <name type="scientific">Penicillium nordicum</name>
    <dbReference type="NCBI Taxonomy" id="229535"/>
    <lineage>
        <taxon>Eukaryota</taxon>
        <taxon>Fungi</taxon>
        <taxon>Dikarya</taxon>
        <taxon>Ascomycota</taxon>
        <taxon>Pezizomycotina</taxon>
        <taxon>Eurotiomycetes</taxon>
        <taxon>Eurotiomycetidae</taxon>
        <taxon>Eurotiales</taxon>
        <taxon>Aspergillaceae</taxon>
        <taxon>Penicillium</taxon>
    </lineage>
</organism>
<evidence type="ECO:0000313" key="13">
    <source>
        <dbReference type="EMBL" id="KOS48244.1"/>
    </source>
</evidence>
<dbReference type="OrthoDB" id="10261524at2759"/>
<dbReference type="InterPro" id="IPR007653">
    <property type="entry name" value="SPC3"/>
</dbReference>
<reference evidence="13 14" key="1">
    <citation type="submission" date="2015-08" db="EMBL/GenBank/DDBJ databases">
        <title>Genome sequencing of Penicillium nordicum.</title>
        <authorList>
            <person name="Nguyen H.D."/>
            <person name="Seifert K.A."/>
        </authorList>
    </citation>
    <scope>NUCLEOTIDE SEQUENCE [LARGE SCALE GENOMIC DNA]</scope>
    <source>
        <strain evidence="13 14">DAOMC 185683</strain>
    </source>
</reference>
<evidence type="ECO:0000313" key="14">
    <source>
        <dbReference type="Proteomes" id="UP000037696"/>
    </source>
</evidence>
<dbReference type="Pfam" id="PF04573">
    <property type="entry name" value="SPC22"/>
    <property type="match status" value="2"/>
</dbReference>
<evidence type="ECO:0000256" key="2">
    <source>
        <dbReference type="ARBA" id="ARBA00009289"/>
    </source>
</evidence>
<evidence type="ECO:0000256" key="10">
    <source>
        <dbReference type="ARBA" id="ARBA00045670"/>
    </source>
</evidence>
<keyword evidence="5" id="KW-0735">Signal-anchor</keyword>
<evidence type="ECO:0000256" key="8">
    <source>
        <dbReference type="ARBA" id="ARBA00029556"/>
    </source>
</evidence>
<sequence length="335" mass="37060">MNLPNPAQAQSIQKIIKERRPKPWVIYAEMTAPVYRSRLSIRGQTSKPAQLASSSQFDPKHTMHSSLNRIQSVFGFFTTVALVVSALAAISVIFFPADDANASVQLKNVSVAKGRPHYYSTKREEYAQLRFDLDADLSPLFNWNTKQLFVYVYATYSSSDIPGSQARLSESIIWDTIIPATPSPYSWDILKDKVIARLPSSVTSQAVSAAKRNAKRHAKSVKAKKSKKEPLAPGVLRLRGQKGKYQISDITGRLAQRQNVTLHVGWNVQPWVGALLWAPGTGAVPRTAGTIVNSEPFDFPEVKDNEKAAAEKRAKEAEKRTKEAENAEKAGQANV</sequence>
<dbReference type="Proteomes" id="UP000037696">
    <property type="component" value="Unassembled WGS sequence"/>
</dbReference>
<dbReference type="GO" id="GO:0005787">
    <property type="term" value="C:signal peptidase complex"/>
    <property type="evidence" value="ECO:0007669"/>
    <property type="project" value="InterPro"/>
</dbReference>
<comment type="subcellular location">
    <subcellularLocation>
        <location evidence="1">Endoplasmic reticulum membrane</location>
        <topology evidence="1">Single-pass type II membrane protein</topology>
    </subcellularLocation>
</comment>
<dbReference type="PANTHER" id="PTHR12804:SF0">
    <property type="entry name" value="SIGNAL PEPTIDASE COMPLEX SUBUNIT 3"/>
    <property type="match status" value="1"/>
</dbReference>
<feature type="region of interest" description="Disordered" evidence="11">
    <location>
        <begin position="289"/>
        <end position="335"/>
    </location>
</feature>
<evidence type="ECO:0000256" key="6">
    <source>
        <dbReference type="ARBA" id="ARBA00022989"/>
    </source>
</evidence>
<feature type="transmembrane region" description="Helical" evidence="12">
    <location>
        <begin position="73"/>
        <end position="95"/>
    </location>
</feature>
<evidence type="ECO:0000256" key="1">
    <source>
        <dbReference type="ARBA" id="ARBA00004648"/>
    </source>
</evidence>
<keyword evidence="6 12" id="KW-1133">Transmembrane helix</keyword>
<comment type="similarity">
    <text evidence="2">Belongs to the SPCS3 family.</text>
</comment>
<gene>
    <name evidence="13" type="ORF">ACN38_g792</name>
</gene>
<evidence type="ECO:0000256" key="9">
    <source>
        <dbReference type="ARBA" id="ARBA00033146"/>
    </source>
</evidence>
<protein>
    <recommendedName>
        <fullName evidence="8">Signal peptidase complex subunit 3</fullName>
    </recommendedName>
    <alternativeName>
        <fullName evidence="9">Microsomal signal peptidase subunit 3</fullName>
    </alternativeName>
</protein>
<comment type="function">
    <text evidence="10">Essential component of the signal peptidase complex (SPC) which catalyzes the cleavage of N-terminal signal sequences from nascent proteins as they are translocated into the lumen of the endoplasmic reticulum. Essential for the SPC catalytic activity, possibly by stabilizing and positioning the active center of the complex close to the lumenal surface. Essential for viability.</text>
</comment>
<keyword evidence="14" id="KW-1185">Reference proteome</keyword>
<dbReference type="AlphaFoldDB" id="A0A0M8PGL4"/>
<evidence type="ECO:0000256" key="11">
    <source>
        <dbReference type="SAM" id="MobiDB-lite"/>
    </source>
</evidence>
<proteinExistence type="inferred from homology"/>
<accession>A0A0M8PGL4</accession>
<evidence type="ECO:0000256" key="5">
    <source>
        <dbReference type="ARBA" id="ARBA00022968"/>
    </source>
</evidence>
<dbReference type="EMBL" id="LHQQ01000007">
    <property type="protein sequence ID" value="KOS48244.1"/>
    <property type="molecule type" value="Genomic_DNA"/>
</dbReference>